<keyword evidence="10" id="KW-0739">Sodium transport</keyword>
<sequence length="506" mass="55864">MESNFSTLDWIIFSSYFLVLILTSVILSKSKVKTSRDYFTGGNAMPMWTVAISVLATSQSAATFLGGPEYSFGKDLTFLGFYASAFLSVIFVAKVLVPRFYAINAITVYEYLEFRYGETSKRYAGIMFLIGRLFASGARLYIGALAISMILFSDILASHIAISIGILMIGALAYTYFGGVKSVILSDIIQAITYIGAGLAVLIYLYYSLNTDFSTIIQTLSDNNKLKVVDFSFSGGFTIWTLLTGWFLLNIAAYGLDQDMTQRVLTCKNKEEGAKSLIYSIIFTIPVAILFLFIGLLLYLFYMHPELSGIKEACVDQQFNGEKITIFMLYILNEMPEGLRGLVTVGAIAAALSSTNSVLSAMASVAVEDIYRPWLASGDRDEAHFLKASRVMVVTFAVLLCGMAMISFYWQQYTELPLLNFALGVMAFAYASLLGVYGAAIFTDRGTEKTVLFALIGGFMTVLILQPYIIGQIIDIKVDFAVMMIVGTMVSFGIMMMGKQHVFNYK</sequence>
<keyword evidence="8" id="KW-0406">Ion transport</keyword>
<feature type="transmembrane region" description="Helical" evidence="11">
    <location>
        <begin position="451"/>
        <end position="474"/>
    </location>
</feature>
<dbReference type="GO" id="GO:0006814">
    <property type="term" value="P:sodium ion transport"/>
    <property type="evidence" value="ECO:0007669"/>
    <property type="project" value="UniProtKB-KW"/>
</dbReference>
<feature type="transmembrane region" description="Helical" evidence="11">
    <location>
        <begin position="480"/>
        <end position="498"/>
    </location>
</feature>
<feature type="transmembrane region" description="Helical" evidence="11">
    <location>
        <begin position="237"/>
        <end position="256"/>
    </location>
</feature>
<feature type="transmembrane region" description="Helical" evidence="11">
    <location>
        <begin position="48"/>
        <end position="67"/>
    </location>
</feature>
<keyword evidence="5 11" id="KW-0812">Transmembrane</keyword>
<dbReference type="PROSITE" id="PS50283">
    <property type="entry name" value="NA_SOLUT_SYMP_3"/>
    <property type="match status" value="1"/>
</dbReference>
<dbReference type="CDD" id="cd11493">
    <property type="entry name" value="SLC5sbd_NIS-like_u1"/>
    <property type="match status" value="1"/>
</dbReference>
<dbReference type="PANTHER" id="PTHR42985">
    <property type="entry name" value="SODIUM-COUPLED MONOCARBOXYLATE TRANSPORTER"/>
    <property type="match status" value="1"/>
</dbReference>
<keyword evidence="7" id="KW-0915">Sodium</keyword>
<keyword evidence="6 11" id="KW-1133">Transmembrane helix</keyword>
<evidence type="ECO:0008006" key="13">
    <source>
        <dbReference type="Google" id="ProtNLM"/>
    </source>
</evidence>
<evidence type="ECO:0000256" key="2">
    <source>
        <dbReference type="ARBA" id="ARBA00006434"/>
    </source>
</evidence>
<feature type="transmembrane region" description="Helical" evidence="11">
    <location>
        <begin position="416"/>
        <end position="439"/>
    </location>
</feature>
<keyword evidence="9 11" id="KW-0472">Membrane</keyword>
<dbReference type="GO" id="GO:0005886">
    <property type="term" value="C:plasma membrane"/>
    <property type="evidence" value="ECO:0007669"/>
    <property type="project" value="UniProtKB-SubCell"/>
</dbReference>
<feature type="transmembrane region" description="Helical" evidence="11">
    <location>
        <begin position="388"/>
        <end position="410"/>
    </location>
</feature>
<keyword evidence="3" id="KW-0813">Transport</keyword>
<proteinExistence type="inferred from homology"/>
<protein>
    <recommendedName>
        <fullName evidence="13">Sodium:solute symporter</fullName>
    </recommendedName>
</protein>
<feature type="transmembrane region" description="Helical" evidence="11">
    <location>
        <begin position="6"/>
        <end position="27"/>
    </location>
</feature>
<keyword evidence="4" id="KW-1003">Cell membrane</keyword>
<feature type="transmembrane region" description="Helical" evidence="11">
    <location>
        <begin position="277"/>
        <end position="302"/>
    </location>
</feature>
<dbReference type="Gene3D" id="1.20.1730.10">
    <property type="entry name" value="Sodium/glucose cotransporter"/>
    <property type="match status" value="1"/>
</dbReference>
<evidence type="ECO:0000256" key="11">
    <source>
        <dbReference type="SAM" id="Phobius"/>
    </source>
</evidence>
<evidence type="ECO:0000256" key="8">
    <source>
        <dbReference type="ARBA" id="ARBA00023065"/>
    </source>
</evidence>
<dbReference type="GO" id="GO:0015293">
    <property type="term" value="F:symporter activity"/>
    <property type="evidence" value="ECO:0007669"/>
    <property type="project" value="TreeGrafter"/>
</dbReference>
<dbReference type="EMBL" id="FPHE01000026">
    <property type="protein sequence ID" value="SFV51918.1"/>
    <property type="molecule type" value="Genomic_DNA"/>
</dbReference>
<dbReference type="Pfam" id="PF00474">
    <property type="entry name" value="SSF"/>
    <property type="match status" value="1"/>
</dbReference>
<feature type="transmembrane region" description="Helical" evidence="11">
    <location>
        <begin position="188"/>
        <end position="207"/>
    </location>
</feature>
<evidence type="ECO:0000256" key="10">
    <source>
        <dbReference type="ARBA" id="ARBA00023201"/>
    </source>
</evidence>
<dbReference type="AlphaFoldDB" id="A0A1W1BEP6"/>
<feature type="transmembrane region" description="Helical" evidence="11">
    <location>
        <begin position="79"/>
        <end position="102"/>
    </location>
</feature>
<comment type="subcellular location">
    <subcellularLocation>
        <location evidence="1">Cell membrane</location>
        <topology evidence="1">Multi-pass membrane protein</topology>
    </subcellularLocation>
</comment>
<name>A0A1W1BEP6_9ZZZZ</name>
<evidence type="ECO:0000256" key="4">
    <source>
        <dbReference type="ARBA" id="ARBA00022475"/>
    </source>
</evidence>
<feature type="transmembrane region" description="Helical" evidence="11">
    <location>
        <begin position="156"/>
        <end position="176"/>
    </location>
</feature>
<organism evidence="12">
    <name type="scientific">hydrothermal vent metagenome</name>
    <dbReference type="NCBI Taxonomy" id="652676"/>
    <lineage>
        <taxon>unclassified sequences</taxon>
        <taxon>metagenomes</taxon>
        <taxon>ecological metagenomes</taxon>
    </lineage>
</organism>
<evidence type="ECO:0000256" key="1">
    <source>
        <dbReference type="ARBA" id="ARBA00004651"/>
    </source>
</evidence>
<evidence type="ECO:0000313" key="12">
    <source>
        <dbReference type="EMBL" id="SFV51918.1"/>
    </source>
</evidence>
<dbReference type="PANTHER" id="PTHR42985:SF47">
    <property type="entry name" value="INTEGRAL MEMBRANE TRANSPORT PROTEIN"/>
    <property type="match status" value="1"/>
</dbReference>
<evidence type="ECO:0000256" key="5">
    <source>
        <dbReference type="ARBA" id="ARBA00022692"/>
    </source>
</evidence>
<evidence type="ECO:0000256" key="6">
    <source>
        <dbReference type="ARBA" id="ARBA00022989"/>
    </source>
</evidence>
<evidence type="ECO:0000256" key="9">
    <source>
        <dbReference type="ARBA" id="ARBA00023136"/>
    </source>
</evidence>
<comment type="similarity">
    <text evidence="2">Belongs to the sodium:solute symporter (SSF) (TC 2.A.21) family.</text>
</comment>
<dbReference type="InterPro" id="IPR001734">
    <property type="entry name" value="Na/solute_symporter"/>
</dbReference>
<gene>
    <name evidence="12" type="ORF">MNB_SV-12-438</name>
</gene>
<accession>A0A1W1BEP6</accession>
<reference evidence="12" key="1">
    <citation type="submission" date="2016-10" db="EMBL/GenBank/DDBJ databases">
        <authorList>
            <person name="de Groot N.N."/>
        </authorList>
    </citation>
    <scope>NUCLEOTIDE SEQUENCE</scope>
</reference>
<evidence type="ECO:0000256" key="3">
    <source>
        <dbReference type="ARBA" id="ARBA00022448"/>
    </source>
</evidence>
<feature type="transmembrane region" description="Helical" evidence="11">
    <location>
        <begin position="342"/>
        <end position="367"/>
    </location>
</feature>
<feature type="transmembrane region" description="Helical" evidence="11">
    <location>
        <begin position="123"/>
        <end position="150"/>
    </location>
</feature>
<dbReference type="InterPro" id="IPR051163">
    <property type="entry name" value="Sodium:Solute_Symporter_SSF"/>
</dbReference>
<evidence type="ECO:0000256" key="7">
    <source>
        <dbReference type="ARBA" id="ARBA00023053"/>
    </source>
</evidence>
<dbReference type="InterPro" id="IPR038377">
    <property type="entry name" value="Na/Glc_symporter_sf"/>
</dbReference>